<evidence type="ECO:0000313" key="1">
    <source>
        <dbReference type="EMBL" id="JAH46761.1"/>
    </source>
</evidence>
<dbReference type="EMBL" id="GBXM01061816">
    <property type="protein sequence ID" value="JAH46761.1"/>
    <property type="molecule type" value="Transcribed_RNA"/>
</dbReference>
<sequence length="46" mass="5226">MMLAVLLMPGYCHSFSLQVMQKTFPEALEIDNLGSRFKNIGHLESQ</sequence>
<accession>A0A0E9SZN1</accession>
<organism evidence="1">
    <name type="scientific">Anguilla anguilla</name>
    <name type="common">European freshwater eel</name>
    <name type="synonym">Muraena anguilla</name>
    <dbReference type="NCBI Taxonomy" id="7936"/>
    <lineage>
        <taxon>Eukaryota</taxon>
        <taxon>Metazoa</taxon>
        <taxon>Chordata</taxon>
        <taxon>Craniata</taxon>
        <taxon>Vertebrata</taxon>
        <taxon>Euteleostomi</taxon>
        <taxon>Actinopterygii</taxon>
        <taxon>Neopterygii</taxon>
        <taxon>Teleostei</taxon>
        <taxon>Anguilliformes</taxon>
        <taxon>Anguillidae</taxon>
        <taxon>Anguilla</taxon>
    </lineage>
</organism>
<dbReference type="AlphaFoldDB" id="A0A0E9SZN1"/>
<protein>
    <submittedName>
        <fullName evidence="1">Uncharacterized protein</fullName>
    </submittedName>
</protein>
<name>A0A0E9SZN1_ANGAN</name>
<reference evidence="1" key="1">
    <citation type="submission" date="2014-11" db="EMBL/GenBank/DDBJ databases">
        <authorList>
            <person name="Amaro Gonzalez C."/>
        </authorList>
    </citation>
    <scope>NUCLEOTIDE SEQUENCE</scope>
</reference>
<reference evidence="1" key="2">
    <citation type="journal article" date="2015" name="Fish Shellfish Immunol.">
        <title>Early steps in the European eel (Anguilla anguilla)-Vibrio vulnificus interaction in the gills: Role of the RtxA13 toxin.</title>
        <authorList>
            <person name="Callol A."/>
            <person name="Pajuelo D."/>
            <person name="Ebbesson L."/>
            <person name="Teles M."/>
            <person name="MacKenzie S."/>
            <person name="Amaro C."/>
        </authorList>
    </citation>
    <scope>NUCLEOTIDE SEQUENCE</scope>
</reference>
<proteinExistence type="predicted"/>